<dbReference type="EMBL" id="BMLV01000007">
    <property type="protein sequence ID" value="GGP06438.1"/>
    <property type="molecule type" value="Genomic_DNA"/>
</dbReference>
<feature type="domain" description="Methyltransferase FkbM" evidence="1">
    <location>
        <begin position="59"/>
        <end position="216"/>
    </location>
</feature>
<evidence type="ECO:0000313" key="2">
    <source>
        <dbReference type="EMBL" id="GGP06438.1"/>
    </source>
</evidence>
<dbReference type="PANTHER" id="PTHR34203:SF15">
    <property type="entry name" value="SLL1173 PROTEIN"/>
    <property type="match status" value="1"/>
</dbReference>
<dbReference type="RefSeq" id="WP_188618615.1">
    <property type="nucleotide sequence ID" value="NZ_BMLV01000007.1"/>
</dbReference>
<protein>
    <submittedName>
        <fullName evidence="2">Methyltransferase</fullName>
    </submittedName>
</protein>
<organism evidence="2 3">
    <name type="scientific">Cloacibacterium rupense</name>
    <dbReference type="NCBI Taxonomy" id="517423"/>
    <lineage>
        <taxon>Bacteria</taxon>
        <taxon>Pseudomonadati</taxon>
        <taxon>Bacteroidota</taxon>
        <taxon>Flavobacteriia</taxon>
        <taxon>Flavobacteriales</taxon>
        <taxon>Weeksellaceae</taxon>
    </lineage>
</organism>
<dbReference type="InterPro" id="IPR052514">
    <property type="entry name" value="SAM-dependent_MTase"/>
</dbReference>
<accession>A0ABQ2NSU2</accession>
<keyword evidence="3" id="KW-1185">Reference proteome</keyword>
<keyword evidence="2" id="KW-0808">Transferase</keyword>
<dbReference type="PANTHER" id="PTHR34203">
    <property type="entry name" value="METHYLTRANSFERASE, FKBM FAMILY PROTEIN"/>
    <property type="match status" value="1"/>
</dbReference>
<dbReference type="NCBIfam" id="TIGR01444">
    <property type="entry name" value="fkbM_fam"/>
    <property type="match status" value="1"/>
</dbReference>
<dbReference type="SUPFAM" id="SSF53335">
    <property type="entry name" value="S-adenosyl-L-methionine-dependent methyltransferases"/>
    <property type="match status" value="1"/>
</dbReference>
<name>A0ABQ2NSU2_9FLAO</name>
<reference evidence="3" key="1">
    <citation type="journal article" date="2019" name="Int. J. Syst. Evol. Microbiol.">
        <title>The Global Catalogue of Microorganisms (GCM) 10K type strain sequencing project: providing services to taxonomists for standard genome sequencing and annotation.</title>
        <authorList>
            <consortium name="The Broad Institute Genomics Platform"/>
            <consortium name="The Broad Institute Genome Sequencing Center for Infectious Disease"/>
            <person name="Wu L."/>
            <person name="Ma J."/>
        </authorList>
    </citation>
    <scope>NUCLEOTIDE SEQUENCE [LARGE SCALE GENOMIC DNA]</scope>
    <source>
        <strain evidence="3">CGMCC 1.7656</strain>
    </source>
</reference>
<sequence length="264" mass="31388">MSIYHFLTETSQYIIPQIYKQRFFKKQVQLSRENIFERKVEPELLWLTEFLPKDAVFMDVGANVGHFLYQLEYHLFPQNIYAFEPNRALNKKLKRLFPKVNLFSVALSDENTVAEFKIPILKGEKVNSRGTLQVDFHEENEEKFVIEKVKVVKLDDFEPLKNLKKLDFIKIDVEGNEMKTLRGAKETILKHQPTLMVEMEQRHHKELLWNLISEVESWGFTANYLDRETFNLKKLTEEFINSQDAVFVKDYKNYINNIIFIAKS</sequence>
<evidence type="ECO:0000313" key="3">
    <source>
        <dbReference type="Proteomes" id="UP000620064"/>
    </source>
</evidence>
<dbReference type="Proteomes" id="UP000620064">
    <property type="component" value="Unassembled WGS sequence"/>
</dbReference>
<dbReference type="Gene3D" id="3.40.50.150">
    <property type="entry name" value="Vaccinia Virus protein VP39"/>
    <property type="match status" value="1"/>
</dbReference>
<evidence type="ECO:0000259" key="1">
    <source>
        <dbReference type="Pfam" id="PF05050"/>
    </source>
</evidence>
<dbReference type="GO" id="GO:0032259">
    <property type="term" value="P:methylation"/>
    <property type="evidence" value="ECO:0007669"/>
    <property type="project" value="UniProtKB-KW"/>
</dbReference>
<dbReference type="InterPro" id="IPR006342">
    <property type="entry name" value="FkbM_mtfrase"/>
</dbReference>
<proteinExistence type="predicted"/>
<dbReference type="InterPro" id="IPR029063">
    <property type="entry name" value="SAM-dependent_MTases_sf"/>
</dbReference>
<gene>
    <name evidence="2" type="ORF">GCM10010992_26440</name>
</gene>
<comment type="caution">
    <text evidence="2">The sequence shown here is derived from an EMBL/GenBank/DDBJ whole genome shotgun (WGS) entry which is preliminary data.</text>
</comment>
<dbReference type="Pfam" id="PF05050">
    <property type="entry name" value="Methyltransf_21"/>
    <property type="match status" value="1"/>
</dbReference>
<keyword evidence="2" id="KW-0489">Methyltransferase</keyword>
<dbReference type="GO" id="GO:0008168">
    <property type="term" value="F:methyltransferase activity"/>
    <property type="evidence" value="ECO:0007669"/>
    <property type="project" value="UniProtKB-KW"/>
</dbReference>